<protein>
    <submittedName>
        <fullName evidence="1">Uncharacterized protein</fullName>
    </submittedName>
</protein>
<evidence type="ECO:0000313" key="1">
    <source>
        <dbReference type="EMBL" id="CAB5220148.1"/>
    </source>
</evidence>
<dbReference type="EMBL" id="LR798278">
    <property type="protein sequence ID" value="CAB5220148.1"/>
    <property type="molecule type" value="Genomic_DNA"/>
</dbReference>
<name>A0A6J7WTK9_9CAUD</name>
<dbReference type="Gene3D" id="2.60.120.260">
    <property type="entry name" value="Galactose-binding domain-like"/>
    <property type="match status" value="1"/>
</dbReference>
<proteinExistence type="predicted"/>
<organism evidence="1">
    <name type="scientific">uncultured Caudovirales phage</name>
    <dbReference type="NCBI Taxonomy" id="2100421"/>
    <lineage>
        <taxon>Viruses</taxon>
        <taxon>Duplodnaviria</taxon>
        <taxon>Heunggongvirae</taxon>
        <taxon>Uroviricota</taxon>
        <taxon>Caudoviricetes</taxon>
        <taxon>Peduoviridae</taxon>
        <taxon>Maltschvirus</taxon>
        <taxon>Maltschvirus maltsch</taxon>
    </lineage>
</organism>
<sequence length="356" mass="39570">MAYSGTVGQTVVSVQQFIDQGARMSGKLAEELTVEQVQASKQALFFILSNLINQGINYWAIDKKVYGLKADQYEYLLPEGGNDVLNALYRRLNRPTPGTGGGYFASSGVVGSAFDGNVLTSDAQTSPNGNIGINFGGNNAIYAGSIGILPATSGSFHILLEWSSDGTTWTTLKDTGVTTWVSGTWLWYDIEPGVTAQYYRMRETGGGTLNVSEFYVGNNSTEITMARLNRDDYTNLPNKNFTANQPYQYWLNRTLPQAKITLWPTPSDPFVQMVVWYSRQVMDVGDLSGSLEIPQYFYQAIQLMLAHQMSLVLPAVDLARVQYLEVQAEKYFQMAEAENRDKSPIYFAPNISVYTR</sequence>
<reference evidence="1" key="1">
    <citation type="submission" date="2020-05" db="EMBL/GenBank/DDBJ databases">
        <authorList>
            <person name="Chiriac C."/>
            <person name="Salcher M."/>
            <person name="Ghai R."/>
            <person name="Kavagutti S V."/>
        </authorList>
    </citation>
    <scope>NUCLEOTIDE SEQUENCE</scope>
</reference>
<gene>
    <name evidence="1" type="ORF">UFOVP239_67</name>
</gene>
<accession>A0A6J7WTK9</accession>